<dbReference type="AlphaFoldDB" id="A0A5S6QML0"/>
<reference evidence="3" key="1">
    <citation type="submission" date="2019-12" db="UniProtKB">
        <authorList>
            <consortium name="WormBaseParasite"/>
        </authorList>
    </citation>
    <scope>IDENTIFICATION</scope>
</reference>
<dbReference type="GO" id="GO:0003676">
    <property type="term" value="F:nucleic acid binding"/>
    <property type="evidence" value="ECO:0007669"/>
    <property type="project" value="InterPro"/>
</dbReference>
<evidence type="ECO:0000313" key="2">
    <source>
        <dbReference type="Proteomes" id="UP000046395"/>
    </source>
</evidence>
<accession>A0A5S6QML0</accession>
<dbReference type="InterPro" id="IPR036397">
    <property type="entry name" value="RNaseH_sf"/>
</dbReference>
<dbReference type="WBParaSite" id="TMUE_2000008576.1">
    <property type="protein sequence ID" value="TMUE_2000008576.1"/>
    <property type="gene ID" value="WBGene00300327"/>
</dbReference>
<dbReference type="InterPro" id="IPR041588">
    <property type="entry name" value="Integrase_H2C2"/>
</dbReference>
<dbReference type="PROSITE" id="PS50994">
    <property type="entry name" value="INTEGRASE"/>
    <property type="match status" value="1"/>
</dbReference>
<dbReference type="Proteomes" id="UP000046395">
    <property type="component" value="Unassembled WGS sequence"/>
</dbReference>
<name>A0A5S6QML0_TRIMR</name>
<dbReference type="PANTHER" id="PTHR47331">
    <property type="entry name" value="PHD-TYPE DOMAIN-CONTAINING PROTEIN"/>
    <property type="match status" value="1"/>
</dbReference>
<dbReference type="InterPro" id="IPR012337">
    <property type="entry name" value="RNaseH-like_sf"/>
</dbReference>
<dbReference type="PANTHER" id="PTHR47331:SF2">
    <property type="match status" value="1"/>
</dbReference>
<dbReference type="SUPFAM" id="SSF53098">
    <property type="entry name" value="Ribonuclease H-like"/>
    <property type="match status" value="1"/>
</dbReference>
<dbReference type="Gene3D" id="3.30.420.10">
    <property type="entry name" value="Ribonuclease H-like superfamily/Ribonuclease H"/>
    <property type="match status" value="1"/>
</dbReference>
<dbReference type="GO" id="GO:0015074">
    <property type="term" value="P:DNA integration"/>
    <property type="evidence" value="ECO:0007669"/>
    <property type="project" value="InterPro"/>
</dbReference>
<dbReference type="InterPro" id="IPR001584">
    <property type="entry name" value="Integrase_cat-core"/>
</dbReference>
<protein>
    <submittedName>
        <fullName evidence="3">Integrase catalytic domain-containing protein</fullName>
    </submittedName>
</protein>
<sequence length="252" mass="28807">MLLPAKHPLVNLLIREEHERLCHAGVLLTMNKLREKYWILGGRRTVRSVIAGCVRCKRFKAQRIEVPPVTLPLDRVREASVFEVVGVDLAGPLLMKTGRKAWVVLFTCAVYRAVHLELISSLSTEAFVQSMRRFVARRGRPSIVYSDNGTNFIGTREALRKVDWEKVKERGSSQGILWKLTPPTAAWWGGWWERLIRMLKELLRRTLGNTLLTYEELFTVLCDCEAVMNSRPLTYVSDGVADLEPLTPSMFL</sequence>
<proteinExistence type="predicted"/>
<dbReference type="STRING" id="70415.A0A5S6QML0"/>
<keyword evidence="2" id="KW-1185">Reference proteome</keyword>
<evidence type="ECO:0000259" key="1">
    <source>
        <dbReference type="PROSITE" id="PS50994"/>
    </source>
</evidence>
<dbReference type="Gene3D" id="1.10.340.70">
    <property type="match status" value="1"/>
</dbReference>
<feature type="domain" description="Integrase catalytic" evidence="1">
    <location>
        <begin position="68"/>
        <end position="252"/>
    </location>
</feature>
<dbReference type="Pfam" id="PF17921">
    <property type="entry name" value="Integrase_H2C2"/>
    <property type="match status" value="1"/>
</dbReference>
<evidence type="ECO:0000313" key="3">
    <source>
        <dbReference type="WBParaSite" id="TMUE_2000008576.1"/>
    </source>
</evidence>
<organism evidence="2 3">
    <name type="scientific">Trichuris muris</name>
    <name type="common">Mouse whipworm</name>
    <dbReference type="NCBI Taxonomy" id="70415"/>
    <lineage>
        <taxon>Eukaryota</taxon>
        <taxon>Metazoa</taxon>
        <taxon>Ecdysozoa</taxon>
        <taxon>Nematoda</taxon>
        <taxon>Enoplea</taxon>
        <taxon>Dorylaimia</taxon>
        <taxon>Trichinellida</taxon>
        <taxon>Trichuridae</taxon>
        <taxon>Trichuris</taxon>
    </lineage>
</organism>